<evidence type="ECO:0000256" key="4">
    <source>
        <dbReference type="ARBA" id="ARBA00022801"/>
    </source>
</evidence>
<feature type="signal peptide" evidence="9">
    <location>
        <begin position="1"/>
        <end position="22"/>
    </location>
</feature>
<keyword evidence="9" id="KW-0732">Signal</keyword>
<gene>
    <name evidence="11" type="ORF">AaeL_AAEL015638</name>
</gene>
<feature type="chain" id="PRO_5030175581" evidence="9">
    <location>
        <begin position="23"/>
        <end position="326"/>
    </location>
</feature>
<evidence type="ECO:0000256" key="3">
    <source>
        <dbReference type="ARBA" id="ARBA00022670"/>
    </source>
</evidence>
<name>Q1DGG8_AEDAE</name>
<dbReference type="SMART" id="SM00020">
    <property type="entry name" value="Tryp_SPc"/>
    <property type="match status" value="1"/>
</dbReference>
<evidence type="ECO:0000256" key="7">
    <source>
        <dbReference type="ARBA" id="ARBA00024195"/>
    </source>
</evidence>
<dbReference type="InterPro" id="IPR050127">
    <property type="entry name" value="Serine_Proteases_S1"/>
</dbReference>
<evidence type="ECO:0000313" key="11">
    <source>
        <dbReference type="EMBL" id="EAT32247.1"/>
    </source>
</evidence>
<reference evidence="11" key="3">
    <citation type="submission" date="2012-09" db="EMBL/GenBank/DDBJ databases">
        <authorList>
            <consortium name="VectorBase"/>
        </authorList>
    </citation>
    <scope>NUCLEOTIDE SEQUENCE</scope>
    <source>
        <strain evidence="11">Liverpool</strain>
    </source>
</reference>
<dbReference type="InterPro" id="IPR033116">
    <property type="entry name" value="TRYPSIN_SER"/>
</dbReference>
<keyword evidence="6" id="KW-1015">Disulfide bond</keyword>
<dbReference type="InterPro" id="IPR043504">
    <property type="entry name" value="Peptidase_S1_PA_chymotrypsin"/>
</dbReference>
<dbReference type="Proteomes" id="UP000682892">
    <property type="component" value="Unassembled WGS sequence"/>
</dbReference>
<dbReference type="GO" id="GO:0005615">
    <property type="term" value="C:extracellular space"/>
    <property type="evidence" value="ECO:0007669"/>
    <property type="project" value="TreeGrafter"/>
</dbReference>
<evidence type="ECO:0000256" key="2">
    <source>
        <dbReference type="ARBA" id="ARBA00022525"/>
    </source>
</evidence>
<dbReference type="GO" id="GO:0006508">
    <property type="term" value="P:proteolysis"/>
    <property type="evidence" value="ECO:0007669"/>
    <property type="project" value="UniProtKB-KW"/>
</dbReference>
<dbReference type="PANTHER" id="PTHR24264">
    <property type="entry name" value="TRYPSIN-RELATED"/>
    <property type="match status" value="1"/>
</dbReference>
<evidence type="ECO:0000256" key="6">
    <source>
        <dbReference type="ARBA" id="ARBA00023157"/>
    </source>
</evidence>
<evidence type="ECO:0000256" key="1">
    <source>
        <dbReference type="ARBA" id="ARBA00004613"/>
    </source>
</evidence>
<evidence type="ECO:0000256" key="9">
    <source>
        <dbReference type="SAM" id="SignalP"/>
    </source>
</evidence>
<comment type="subcellular location">
    <subcellularLocation>
        <location evidence="1">Secreted</location>
    </subcellularLocation>
</comment>
<dbReference type="OMA" id="ITTLWES"/>
<comment type="similarity">
    <text evidence="7">Belongs to the peptidase S1 family. CLIP subfamily.</text>
</comment>
<dbReference type="InterPro" id="IPR009003">
    <property type="entry name" value="Peptidase_S1_PA"/>
</dbReference>
<sequence>MNIKIYTVIVVLFCTTFQLSNCYEYPDDPNSNLNATKSFPTQVPFRSKRAIVWAECGQLPRIVGGEPTHISEAPYQVGIRIVRFPVLSAWRSQLTCGGSLIAPRLVLSAAHCFRSWFNNPRYFKVTLGSTFRAIRTTGSQARDVVKLIIHPEFRVSPDVRFDIALVVLDRKVKESRFIKFVELPSHPVKPNTSCTITGWGRMIHSMAERPNCMLKATVPILDLDECRRRGVLPIADGFLCAGFFEGGVDSCSGDSGGPLVCGGVQYGIVSYGHQCAQADNPGVYTDVYQNLKWIMKESVNGGSGGPQVAIFVVAIVKFWSIHNLIY</sequence>
<keyword evidence="5 8" id="KW-0720">Serine protease</keyword>
<dbReference type="HOGENOM" id="CLU_006842_7_1_1"/>
<dbReference type="AlphaFoldDB" id="Q1DGG8"/>
<feature type="domain" description="Peptidase S1" evidence="10">
    <location>
        <begin position="62"/>
        <end position="299"/>
    </location>
</feature>
<evidence type="ECO:0000313" key="12">
    <source>
        <dbReference type="Proteomes" id="UP000682892"/>
    </source>
</evidence>
<dbReference type="PaxDb" id="7159-AAEL015638-PA"/>
<dbReference type="PROSITE" id="PS00135">
    <property type="entry name" value="TRYPSIN_SER"/>
    <property type="match status" value="1"/>
</dbReference>
<dbReference type="PRINTS" id="PR00722">
    <property type="entry name" value="CHYMOTRYPSIN"/>
</dbReference>
<dbReference type="PROSITE" id="PS00134">
    <property type="entry name" value="TRYPSIN_HIS"/>
    <property type="match status" value="1"/>
</dbReference>
<dbReference type="PROSITE" id="PS50240">
    <property type="entry name" value="TRYPSIN_DOM"/>
    <property type="match status" value="1"/>
</dbReference>
<dbReference type="GO" id="GO:0004252">
    <property type="term" value="F:serine-type endopeptidase activity"/>
    <property type="evidence" value="ECO:0007669"/>
    <property type="project" value="InterPro"/>
</dbReference>
<dbReference type="Pfam" id="PF00089">
    <property type="entry name" value="Trypsin"/>
    <property type="match status" value="1"/>
</dbReference>
<dbReference type="InterPro" id="IPR018114">
    <property type="entry name" value="TRYPSIN_HIS"/>
</dbReference>
<protein>
    <submittedName>
        <fullName evidence="11">AAEL015638-PA</fullName>
    </submittedName>
</protein>
<dbReference type="SUPFAM" id="SSF50494">
    <property type="entry name" value="Trypsin-like serine proteases"/>
    <property type="match status" value="1"/>
</dbReference>
<dbReference type="eggNOG" id="KOG3627">
    <property type="taxonomic scope" value="Eukaryota"/>
</dbReference>
<dbReference type="FunFam" id="2.40.10.10:FF:000068">
    <property type="entry name" value="transmembrane protease serine 2"/>
    <property type="match status" value="1"/>
</dbReference>
<dbReference type="STRING" id="7159.Q1DGG8"/>
<evidence type="ECO:0000256" key="5">
    <source>
        <dbReference type="ARBA" id="ARBA00022825"/>
    </source>
</evidence>
<dbReference type="InterPro" id="IPR001314">
    <property type="entry name" value="Peptidase_S1A"/>
</dbReference>
<dbReference type="InterPro" id="IPR001254">
    <property type="entry name" value="Trypsin_dom"/>
</dbReference>
<dbReference type="OrthoDB" id="10059102at2759"/>
<organism evidence="11 12">
    <name type="scientific">Aedes aegypti</name>
    <name type="common">Yellowfever mosquito</name>
    <name type="synonym">Culex aegypti</name>
    <dbReference type="NCBI Taxonomy" id="7159"/>
    <lineage>
        <taxon>Eukaryota</taxon>
        <taxon>Metazoa</taxon>
        <taxon>Ecdysozoa</taxon>
        <taxon>Arthropoda</taxon>
        <taxon>Hexapoda</taxon>
        <taxon>Insecta</taxon>
        <taxon>Pterygota</taxon>
        <taxon>Neoptera</taxon>
        <taxon>Endopterygota</taxon>
        <taxon>Diptera</taxon>
        <taxon>Nematocera</taxon>
        <taxon>Culicoidea</taxon>
        <taxon>Culicidae</taxon>
        <taxon>Culicinae</taxon>
        <taxon>Aedini</taxon>
        <taxon>Aedes</taxon>
        <taxon>Stegomyia</taxon>
    </lineage>
</organism>
<keyword evidence="2" id="KW-0964">Secreted</keyword>
<keyword evidence="4 8" id="KW-0378">Hydrolase</keyword>
<dbReference type="Gene3D" id="2.40.10.10">
    <property type="entry name" value="Trypsin-like serine proteases"/>
    <property type="match status" value="1"/>
</dbReference>
<reference evidence="11" key="2">
    <citation type="journal article" date="2007" name="Science">
        <title>Genome sequence of Aedes aegypti, a major arbovirus vector.</title>
        <authorList>
            <person name="Nene V."/>
            <person name="Wortman J.R."/>
            <person name="Lawson D."/>
            <person name="Haas B."/>
            <person name="Kodira C."/>
            <person name="Tu Z.J."/>
            <person name="Loftus B."/>
            <person name="Xi Z."/>
            <person name="Megy K."/>
            <person name="Grabherr M."/>
            <person name="Ren Q."/>
            <person name="Zdobnov E.M."/>
            <person name="Lobo N.F."/>
            <person name="Campbell K.S."/>
            <person name="Brown S.E."/>
            <person name="Bonaldo M.F."/>
            <person name="Zhu J."/>
            <person name="Sinkins S.P."/>
            <person name="Hogenkamp D.G."/>
            <person name="Amedeo P."/>
            <person name="Arensburger P."/>
            <person name="Atkinson P.W."/>
            <person name="Bidwell S."/>
            <person name="Biedler J."/>
            <person name="Birney E."/>
            <person name="Bruggner R.V."/>
            <person name="Costas J."/>
            <person name="Coy M.R."/>
            <person name="Crabtree J."/>
            <person name="Crawford M."/>
            <person name="Debruyn B."/>
            <person name="Decaprio D."/>
            <person name="Eiglmeier K."/>
            <person name="Eisenstadt E."/>
            <person name="El-Dorry H."/>
            <person name="Gelbart W.M."/>
            <person name="Gomes S.L."/>
            <person name="Hammond M."/>
            <person name="Hannick L.I."/>
            <person name="Hogan J.R."/>
            <person name="Holmes M.H."/>
            <person name="Jaffe D."/>
            <person name="Johnston J.S."/>
            <person name="Kennedy R.C."/>
            <person name="Koo H."/>
            <person name="Kravitz S."/>
            <person name="Kriventseva E.V."/>
            <person name="Kulp D."/>
            <person name="Labutti K."/>
            <person name="Lee E."/>
            <person name="Li S."/>
            <person name="Lovin D.D."/>
            <person name="Mao C."/>
            <person name="Mauceli E."/>
            <person name="Menck C.F."/>
            <person name="Miller J.R."/>
            <person name="Montgomery P."/>
            <person name="Mori A."/>
            <person name="Nascimento A.L."/>
            <person name="Naveira H.F."/>
            <person name="Nusbaum C."/>
            <person name="O'leary S."/>
            <person name="Orvis J."/>
            <person name="Pertea M."/>
            <person name="Quesneville H."/>
            <person name="Reidenbach K.R."/>
            <person name="Rogers Y.H."/>
            <person name="Roth C.W."/>
            <person name="Schneider J.R."/>
            <person name="Schatz M."/>
            <person name="Shumway M."/>
            <person name="Stanke M."/>
            <person name="Stinson E.O."/>
            <person name="Tubio J.M."/>
            <person name="Vanzee J.P."/>
            <person name="Verjovski-Almeida S."/>
            <person name="Werner D."/>
            <person name="White O."/>
            <person name="Wyder S."/>
            <person name="Zeng Q."/>
            <person name="Zhao Q."/>
            <person name="Zhao Y."/>
            <person name="Hill C.A."/>
            <person name="Raikhel A.S."/>
            <person name="Soares M.B."/>
            <person name="Knudson D.L."/>
            <person name="Lee N.H."/>
            <person name="Galagan J."/>
            <person name="Salzberg S.L."/>
            <person name="Paulsen I.T."/>
            <person name="Dimopoulos G."/>
            <person name="Collins F.H."/>
            <person name="Birren B."/>
            <person name="Fraser-Liggett C.M."/>
            <person name="Severson D.W."/>
        </authorList>
    </citation>
    <scope>NUCLEOTIDE SEQUENCE [LARGE SCALE GENOMIC DNA]</scope>
    <source>
        <strain evidence="11">Liverpool</strain>
    </source>
</reference>
<reference evidence="11" key="1">
    <citation type="submission" date="2005-10" db="EMBL/GenBank/DDBJ databases">
        <authorList>
            <person name="Loftus B.J."/>
            <person name="Nene V.M."/>
            <person name="Hannick L.I."/>
            <person name="Bidwell S."/>
            <person name="Haas B."/>
            <person name="Amedeo P."/>
            <person name="Orvis J."/>
            <person name="Wortman J.R."/>
            <person name="White O.R."/>
            <person name="Salzberg S."/>
            <person name="Shumway M."/>
            <person name="Koo H."/>
            <person name="Zhao Y."/>
            <person name="Holmes M."/>
            <person name="Miller J."/>
            <person name="Schatz M."/>
            <person name="Pop M."/>
            <person name="Pai G."/>
            <person name="Utterback T."/>
            <person name="Rogers Y.-H."/>
            <person name="Kravitz S."/>
            <person name="Fraser C.M."/>
        </authorList>
    </citation>
    <scope>NUCLEOTIDE SEQUENCE</scope>
    <source>
        <strain evidence="11">Liverpool</strain>
    </source>
</reference>
<dbReference type="PANTHER" id="PTHR24264:SF65">
    <property type="entry name" value="SRCR DOMAIN-CONTAINING PROTEIN"/>
    <property type="match status" value="1"/>
</dbReference>
<dbReference type="CDD" id="cd00190">
    <property type="entry name" value="Tryp_SPc"/>
    <property type="match status" value="1"/>
</dbReference>
<dbReference type="PhylomeDB" id="Q1DGG8"/>
<proteinExistence type="inferred from homology"/>
<dbReference type="VEuPathDB" id="VectorBase:AAEL015638"/>
<evidence type="ECO:0000256" key="8">
    <source>
        <dbReference type="RuleBase" id="RU363034"/>
    </source>
</evidence>
<dbReference type="EMBL" id="CH901826">
    <property type="protein sequence ID" value="EAT32247.1"/>
    <property type="molecule type" value="Genomic_DNA"/>
</dbReference>
<evidence type="ECO:0000259" key="10">
    <source>
        <dbReference type="PROSITE" id="PS50240"/>
    </source>
</evidence>
<dbReference type="FunFam" id="2.40.10.10:FF:000002">
    <property type="entry name" value="Transmembrane protease serine"/>
    <property type="match status" value="1"/>
</dbReference>
<dbReference type="KEGG" id="aag:5579271"/>
<dbReference type="MEROPS" id="S01.306"/>
<accession>Q1DGG8</accession>
<keyword evidence="3 8" id="KW-0645">Protease</keyword>